<organism evidence="8 9">
    <name type="scientific">Setaria digitata</name>
    <dbReference type="NCBI Taxonomy" id="48799"/>
    <lineage>
        <taxon>Eukaryota</taxon>
        <taxon>Metazoa</taxon>
        <taxon>Ecdysozoa</taxon>
        <taxon>Nematoda</taxon>
        <taxon>Chromadorea</taxon>
        <taxon>Rhabditida</taxon>
        <taxon>Spirurina</taxon>
        <taxon>Spiruromorpha</taxon>
        <taxon>Filarioidea</taxon>
        <taxon>Setariidae</taxon>
        <taxon>Setaria</taxon>
    </lineage>
</organism>
<keyword evidence="4 7" id="KW-0812">Transmembrane</keyword>
<feature type="transmembrane region" description="Helical" evidence="7">
    <location>
        <begin position="305"/>
        <end position="325"/>
    </location>
</feature>
<dbReference type="WBParaSite" id="sdigi.contig3.g392.t1">
    <property type="protein sequence ID" value="sdigi.contig3.g392.t1"/>
    <property type="gene ID" value="sdigi.contig3.g392"/>
</dbReference>
<sequence length="399" mass="44550">MMNTERSYVLKPLVLGLIMIVTGSINTIAAKWADNMKVDGKYFNHPFVQAICMFIGELFCLFAYVISNCIRNHRDQMASVNNGERSGSGISTHISEQNFLKFNPWLFVAPALCDVLATSIMYIGLNLTQASSFQMLRGAVIIFTGLFSVAFLRSYLQGFRWLGMGFVTVGLVIVGVSDIIFDKNSKHDINGIITGFKTNVAHETMIGIFCLLNLEHFLPHSGDLLIIIAQIIVAIQMVIEQKIITEFNVPPLLVVGLEGFFGLTILLFLLFPMYFIKVPSIFSTNPYHRLEDVFDAFREVKDNPWIGVALMLTVISIAFFNFAGVSVTKELSATTRMVLDSVRILLIWLVSIPLFGEHFIPLQVLPLITNNQLASCCMSFCGIYLVTMDHTVLVEDGSE</sequence>
<keyword evidence="8" id="KW-1185">Reference proteome</keyword>
<feature type="transmembrane region" description="Helical" evidence="7">
    <location>
        <begin position="105"/>
        <end position="123"/>
    </location>
</feature>
<feature type="transmembrane region" description="Helical" evidence="7">
    <location>
        <begin position="12"/>
        <end position="32"/>
    </location>
</feature>
<proteinExistence type="inferred from homology"/>
<dbReference type="GO" id="GO:0015165">
    <property type="term" value="F:pyrimidine nucleotide-sugar transmembrane transporter activity"/>
    <property type="evidence" value="ECO:0007669"/>
    <property type="project" value="InterPro"/>
</dbReference>
<evidence type="ECO:0000256" key="5">
    <source>
        <dbReference type="ARBA" id="ARBA00022989"/>
    </source>
</evidence>
<dbReference type="InterPro" id="IPR037185">
    <property type="entry name" value="EmrE-like"/>
</dbReference>
<evidence type="ECO:0000256" key="6">
    <source>
        <dbReference type="ARBA" id="ARBA00023136"/>
    </source>
</evidence>
<dbReference type="SUPFAM" id="SSF103481">
    <property type="entry name" value="Multidrug resistance efflux transporter EmrE"/>
    <property type="match status" value="1"/>
</dbReference>
<evidence type="ECO:0000256" key="1">
    <source>
        <dbReference type="ARBA" id="ARBA00004141"/>
    </source>
</evidence>
<reference evidence="9" key="1">
    <citation type="submission" date="2022-11" db="UniProtKB">
        <authorList>
            <consortium name="WormBaseParasite"/>
        </authorList>
    </citation>
    <scope>IDENTIFICATION</scope>
</reference>
<dbReference type="Proteomes" id="UP000887581">
    <property type="component" value="Unplaced"/>
</dbReference>
<name>A0A915PT77_9BILA</name>
<feature type="transmembrane region" description="Helical" evidence="7">
    <location>
        <begin position="159"/>
        <end position="181"/>
    </location>
</feature>
<protein>
    <submittedName>
        <fullName evidence="9">EamA domain-containing protein</fullName>
    </submittedName>
</protein>
<comment type="subcellular location">
    <subcellularLocation>
        <location evidence="1">Membrane</location>
        <topology evidence="1">Multi-pass membrane protein</topology>
    </subcellularLocation>
</comment>
<feature type="transmembrane region" description="Helical" evidence="7">
    <location>
        <begin position="135"/>
        <end position="152"/>
    </location>
</feature>
<evidence type="ECO:0000256" key="7">
    <source>
        <dbReference type="SAM" id="Phobius"/>
    </source>
</evidence>
<keyword evidence="6 7" id="KW-0472">Membrane</keyword>
<feature type="transmembrane region" description="Helical" evidence="7">
    <location>
        <begin position="221"/>
        <end position="239"/>
    </location>
</feature>
<comment type="similarity">
    <text evidence="2">Belongs to the nucleotide-sugar transporter family. SLC35A subfamily.</text>
</comment>
<dbReference type="AlphaFoldDB" id="A0A915PT77"/>
<evidence type="ECO:0000256" key="3">
    <source>
        <dbReference type="ARBA" id="ARBA00022597"/>
    </source>
</evidence>
<dbReference type="PANTHER" id="PTHR13146">
    <property type="match status" value="1"/>
</dbReference>
<dbReference type="Pfam" id="PF04142">
    <property type="entry name" value="Nuc_sug_transp"/>
    <property type="match status" value="1"/>
</dbReference>
<keyword evidence="3" id="KW-0762">Sugar transport</keyword>
<feature type="transmembrane region" description="Helical" evidence="7">
    <location>
        <begin position="47"/>
        <end position="67"/>
    </location>
</feature>
<evidence type="ECO:0000256" key="4">
    <source>
        <dbReference type="ARBA" id="ARBA00022692"/>
    </source>
</evidence>
<evidence type="ECO:0000313" key="9">
    <source>
        <dbReference type="WBParaSite" id="sdigi.contig3.g392.t1"/>
    </source>
</evidence>
<evidence type="ECO:0000313" key="8">
    <source>
        <dbReference type="Proteomes" id="UP000887581"/>
    </source>
</evidence>
<dbReference type="InterPro" id="IPR007271">
    <property type="entry name" value="Nuc_sug_transpt"/>
</dbReference>
<accession>A0A915PT77</accession>
<dbReference type="GO" id="GO:0000139">
    <property type="term" value="C:Golgi membrane"/>
    <property type="evidence" value="ECO:0007669"/>
    <property type="project" value="InterPro"/>
</dbReference>
<dbReference type="PANTHER" id="PTHR13146:SF0">
    <property type="entry name" value="SOLUTE CARRIER FAMILY 35 MEMBER F6"/>
    <property type="match status" value="1"/>
</dbReference>
<keyword evidence="3" id="KW-0813">Transport</keyword>
<keyword evidence="5 7" id="KW-1133">Transmembrane helix</keyword>
<feature type="transmembrane region" description="Helical" evidence="7">
    <location>
        <begin position="251"/>
        <end position="276"/>
    </location>
</feature>
<evidence type="ECO:0000256" key="2">
    <source>
        <dbReference type="ARBA" id="ARBA00009976"/>
    </source>
</evidence>